<feature type="transmembrane region" description="Helical" evidence="10">
    <location>
        <begin position="153"/>
        <end position="171"/>
    </location>
</feature>
<dbReference type="GO" id="GO:0016020">
    <property type="term" value="C:membrane"/>
    <property type="evidence" value="ECO:0007669"/>
    <property type="project" value="UniProtKB-SubCell"/>
</dbReference>
<name>A0AAV8WYW9_9CUCU</name>
<evidence type="ECO:0008006" key="15">
    <source>
        <dbReference type="Google" id="ProtNLM"/>
    </source>
</evidence>
<dbReference type="EMBL" id="JANEYF010004269">
    <property type="protein sequence ID" value="KAJ8931651.1"/>
    <property type="molecule type" value="Genomic_DNA"/>
</dbReference>
<evidence type="ECO:0000259" key="11">
    <source>
        <dbReference type="PROSITE" id="PS50893"/>
    </source>
</evidence>
<sequence length="992" mass="112991">MEKRKINPREHANIFSLFTFGYTLDLFKKGLKRDLDENDLYGIIESCESKRCGDQTEKQWGKSQSIYKLLWVRFGWEYTIICLVTIGWTEIYRKILRLSPGAFSDTNLGNIVTILTNDINVIEDNVWILLEFVIAFVQTCTISYLLWVKMGNSAFIGIGLLFLTIPVQLNLSTLLTKIRLKAGTNSDERLQVTQQTLSAIKIIKMYTWESYFEKKISKSRNLYNDLTTTFGYSIPLNTTRAAEFRAAFIRLNKLLHAEEIIVIRENGYNKPLLELNGVKVKIRDKDILENISMKIDKPGLTLVTGTIGSGKSSLLKTILRDYCLLTGDITVHGSISYASQEPWLFPASIRQNIVFGERYDKNRYEEVIKICALEYDFSLLEFGDDTLVADRGLNLSKGQQARINLARAVYKNSDIYLLDDSLTALDVGVQDFIFRECIEKYLKCKICVLVTQNASHLEKSENIVVMDSGRLSLTRNIKNDPKKVNNLATTSEDLTNPVPTACNSNNSMSNKTDANSTQTEPSDTKVYHENKKMGKVDLVVYKRYLEYGGGPYVFMFIIFLYTLAQICENYSDQLLTNWVDLQQKVLDLKLNSTLNKTIFEESILQKDSTFNWYTIMIIVKSAMGLMKFYALLSFCRSASINIHQVMTSTVIKAAMSFFDTHFIGNILNRFSHDLYNIDENLPYVFPELTSVNISAGNVGLALTQVVILTDYVQWGIRQWAQVENHMTSVERVLEYTNIKSESKEGDEIKNWPNQGTIRYENVTLKYENTTKPVLKNISFCINPRQKIGIVGRTGAGKSSVISTLFRVYNYQGKILIDDVDISNLSMNFLRKNIAIIPQDPIVFTGTIRKNIDPDMNYTDDQIWETIRKVKIKDIIPSLDLKINESASNFSAGQKQLICLARAAIGKYKIVILDEATANMDPATDVMLHEVIEEIFSDCTVVTVSHRLNSILNGDVIMVMEKGEIIEFDNPQNLLQNSSSIFYKMYKDSGIEK</sequence>
<dbReference type="FunFam" id="3.40.50.300:FF:000973">
    <property type="entry name" value="Multidrug resistance-associated protein 4"/>
    <property type="match status" value="1"/>
</dbReference>
<dbReference type="InterPro" id="IPR050173">
    <property type="entry name" value="ABC_transporter_C-like"/>
</dbReference>
<keyword evidence="4" id="KW-0677">Repeat</keyword>
<dbReference type="InterPro" id="IPR036640">
    <property type="entry name" value="ABC1_TM_sf"/>
</dbReference>
<keyword evidence="2" id="KW-0813">Transport</keyword>
<dbReference type="Pfam" id="PF00005">
    <property type="entry name" value="ABC_tran"/>
    <property type="match status" value="2"/>
</dbReference>
<dbReference type="PROSITE" id="PS00211">
    <property type="entry name" value="ABC_TRANSPORTER_1"/>
    <property type="match status" value="2"/>
</dbReference>
<dbReference type="PROSITE" id="PS50893">
    <property type="entry name" value="ABC_TRANSPORTER_2"/>
    <property type="match status" value="2"/>
</dbReference>
<dbReference type="SMART" id="SM00382">
    <property type="entry name" value="AAA"/>
    <property type="match status" value="2"/>
</dbReference>
<dbReference type="GO" id="GO:0016887">
    <property type="term" value="F:ATP hydrolysis activity"/>
    <property type="evidence" value="ECO:0007669"/>
    <property type="project" value="InterPro"/>
</dbReference>
<feature type="domain" description="ABC transmembrane type-1" evidence="12">
    <location>
        <begin position="556"/>
        <end position="688"/>
    </location>
</feature>
<dbReference type="InterPro" id="IPR027417">
    <property type="entry name" value="P-loop_NTPase"/>
</dbReference>
<organism evidence="13 14">
    <name type="scientific">Rhamnusium bicolor</name>
    <dbReference type="NCBI Taxonomy" id="1586634"/>
    <lineage>
        <taxon>Eukaryota</taxon>
        <taxon>Metazoa</taxon>
        <taxon>Ecdysozoa</taxon>
        <taxon>Arthropoda</taxon>
        <taxon>Hexapoda</taxon>
        <taxon>Insecta</taxon>
        <taxon>Pterygota</taxon>
        <taxon>Neoptera</taxon>
        <taxon>Endopterygota</taxon>
        <taxon>Coleoptera</taxon>
        <taxon>Polyphaga</taxon>
        <taxon>Cucujiformia</taxon>
        <taxon>Chrysomeloidea</taxon>
        <taxon>Cerambycidae</taxon>
        <taxon>Lepturinae</taxon>
        <taxon>Rhagiini</taxon>
        <taxon>Rhamnusium</taxon>
    </lineage>
</organism>
<comment type="caution">
    <text evidence="13">The sequence shown here is derived from an EMBL/GenBank/DDBJ whole genome shotgun (WGS) entry which is preliminary data.</text>
</comment>
<comment type="subcellular location">
    <subcellularLocation>
        <location evidence="1">Membrane</location>
        <topology evidence="1">Multi-pass membrane protein</topology>
    </subcellularLocation>
</comment>
<dbReference type="InterPro" id="IPR003593">
    <property type="entry name" value="AAA+_ATPase"/>
</dbReference>
<dbReference type="SUPFAM" id="SSF90123">
    <property type="entry name" value="ABC transporter transmembrane region"/>
    <property type="match status" value="2"/>
</dbReference>
<dbReference type="PANTHER" id="PTHR24223:SF448">
    <property type="entry name" value="FI20146P1-RELATED"/>
    <property type="match status" value="1"/>
</dbReference>
<dbReference type="SUPFAM" id="SSF52540">
    <property type="entry name" value="P-loop containing nucleoside triphosphate hydrolases"/>
    <property type="match status" value="2"/>
</dbReference>
<dbReference type="Proteomes" id="UP001162156">
    <property type="component" value="Unassembled WGS sequence"/>
</dbReference>
<dbReference type="Gene3D" id="1.20.1560.10">
    <property type="entry name" value="ABC transporter type 1, transmembrane domain"/>
    <property type="match status" value="3"/>
</dbReference>
<dbReference type="Pfam" id="PF00664">
    <property type="entry name" value="ABC_membrane"/>
    <property type="match status" value="2"/>
</dbReference>
<dbReference type="InterPro" id="IPR003439">
    <property type="entry name" value="ABC_transporter-like_ATP-bd"/>
</dbReference>
<keyword evidence="7 10" id="KW-1133">Transmembrane helix</keyword>
<feature type="compositionally biased region" description="Polar residues" evidence="9">
    <location>
        <begin position="486"/>
        <end position="521"/>
    </location>
</feature>
<reference evidence="13" key="1">
    <citation type="journal article" date="2023" name="Insect Mol. Biol.">
        <title>Genome sequencing provides insights into the evolution of gene families encoding plant cell wall-degrading enzymes in longhorned beetles.</title>
        <authorList>
            <person name="Shin N.R."/>
            <person name="Okamura Y."/>
            <person name="Kirsch R."/>
            <person name="Pauchet Y."/>
        </authorList>
    </citation>
    <scope>NUCLEOTIDE SEQUENCE</scope>
    <source>
        <strain evidence="13">RBIC_L_NR</strain>
    </source>
</reference>
<dbReference type="Gene3D" id="3.40.50.300">
    <property type="entry name" value="P-loop containing nucleotide triphosphate hydrolases"/>
    <property type="match status" value="2"/>
</dbReference>
<gene>
    <name evidence="13" type="ORF">NQ314_015403</name>
</gene>
<evidence type="ECO:0000256" key="5">
    <source>
        <dbReference type="ARBA" id="ARBA00022741"/>
    </source>
</evidence>
<evidence type="ECO:0000313" key="14">
    <source>
        <dbReference type="Proteomes" id="UP001162156"/>
    </source>
</evidence>
<keyword evidence="8 10" id="KW-0472">Membrane</keyword>
<evidence type="ECO:0000256" key="3">
    <source>
        <dbReference type="ARBA" id="ARBA00022692"/>
    </source>
</evidence>
<evidence type="ECO:0000256" key="10">
    <source>
        <dbReference type="SAM" id="Phobius"/>
    </source>
</evidence>
<keyword evidence="5" id="KW-0547">Nucleotide-binding</keyword>
<dbReference type="GO" id="GO:0005524">
    <property type="term" value="F:ATP binding"/>
    <property type="evidence" value="ECO:0007669"/>
    <property type="project" value="UniProtKB-KW"/>
</dbReference>
<dbReference type="FunFam" id="3.40.50.300:FF:000163">
    <property type="entry name" value="Multidrug resistance-associated protein member 4"/>
    <property type="match status" value="1"/>
</dbReference>
<dbReference type="GO" id="GO:0140359">
    <property type="term" value="F:ABC-type transporter activity"/>
    <property type="evidence" value="ECO:0007669"/>
    <property type="project" value="InterPro"/>
</dbReference>
<dbReference type="AlphaFoldDB" id="A0AAV8WYW9"/>
<evidence type="ECO:0000256" key="7">
    <source>
        <dbReference type="ARBA" id="ARBA00022989"/>
    </source>
</evidence>
<keyword evidence="3 10" id="KW-0812">Transmembrane</keyword>
<evidence type="ECO:0000256" key="8">
    <source>
        <dbReference type="ARBA" id="ARBA00023136"/>
    </source>
</evidence>
<keyword evidence="6" id="KW-0067">ATP-binding</keyword>
<dbReference type="PANTHER" id="PTHR24223">
    <property type="entry name" value="ATP-BINDING CASSETTE SUB-FAMILY C"/>
    <property type="match status" value="1"/>
</dbReference>
<evidence type="ECO:0000256" key="9">
    <source>
        <dbReference type="SAM" id="MobiDB-lite"/>
    </source>
</evidence>
<evidence type="ECO:0000256" key="4">
    <source>
        <dbReference type="ARBA" id="ARBA00022737"/>
    </source>
</evidence>
<feature type="transmembrane region" description="Helical" evidence="10">
    <location>
        <begin position="126"/>
        <end position="147"/>
    </location>
</feature>
<dbReference type="InterPro" id="IPR011527">
    <property type="entry name" value="ABC1_TM_dom"/>
</dbReference>
<evidence type="ECO:0000313" key="13">
    <source>
        <dbReference type="EMBL" id="KAJ8931651.1"/>
    </source>
</evidence>
<proteinExistence type="predicted"/>
<feature type="domain" description="ABC transporter" evidence="11">
    <location>
        <begin position="757"/>
        <end position="986"/>
    </location>
</feature>
<feature type="region of interest" description="Disordered" evidence="9">
    <location>
        <begin position="484"/>
        <end position="523"/>
    </location>
</feature>
<feature type="domain" description="ABC transporter" evidence="11">
    <location>
        <begin position="273"/>
        <end position="493"/>
    </location>
</feature>
<accession>A0AAV8WYW9</accession>
<feature type="domain" description="ABC transmembrane type-1" evidence="12">
    <location>
        <begin position="90"/>
        <end position="227"/>
    </location>
</feature>
<evidence type="ECO:0000256" key="2">
    <source>
        <dbReference type="ARBA" id="ARBA00022448"/>
    </source>
</evidence>
<dbReference type="InterPro" id="IPR017871">
    <property type="entry name" value="ABC_transporter-like_CS"/>
</dbReference>
<evidence type="ECO:0000259" key="12">
    <source>
        <dbReference type="PROSITE" id="PS50929"/>
    </source>
</evidence>
<evidence type="ECO:0000256" key="1">
    <source>
        <dbReference type="ARBA" id="ARBA00004141"/>
    </source>
</evidence>
<dbReference type="PROSITE" id="PS50929">
    <property type="entry name" value="ABC_TM1F"/>
    <property type="match status" value="2"/>
</dbReference>
<protein>
    <recommendedName>
        <fullName evidence="15">Multidrug resistance-associated protein lethal(2)03659</fullName>
    </recommendedName>
</protein>
<evidence type="ECO:0000256" key="6">
    <source>
        <dbReference type="ARBA" id="ARBA00022840"/>
    </source>
</evidence>
<keyword evidence="14" id="KW-1185">Reference proteome</keyword>
<dbReference type="CDD" id="cd03244">
    <property type="entry name" value="ABCC_MRP_domain2"/>
    <property type="match status" value="1"/>
</dbReference>
<dbReference type="CDD" id="cd03250">
    <property type="entry name" value="ABCC_MRP_domain1"/>
    <property type="match status" value="1"/>
</dbReference>